<organism evidence="3 4">
    <name type="scientific">Pholiota conissans</name>
    <dbReference type="NCBI Taxonomy" id="109636"/>
    <lineage>
        <taxon>Eukaryota</taxon>
        <taxon>Fungi</taxon>
        <taxon>Dikarya</taxon>
        <taxon>Basidiomycota</taxon>
        <taxon>Agaricomycotina</taxon>
        <taxon>Agaricomycetes</taxon>
        <taxon>Agaricomycetidae</taxon>
        <taxon>Agaricales</taxon>
        <taxon>Agaricineae</taxon>
        <taxon>Strophariaceae</taxon>
        <taxon>Pholiota</taxon>
    </lineage>
</organism>
<feature type="transmembrane region" description="Helical" evidence="1">
    <location>
        <begin position="117"/>
        <end position="138"/>
    </location>
</feature>
<proteinExistence type="predicted"/>
<dbReference type="InterPro" id="IPR045340">
    <property type="entry name" value="DUF6533"/>
</dbReference>
<feature type="transmembrane region" description="Helical" evidence="1">
    <location>
        <begin position="202"/>
        <end position="225"/>
    </location>
</feature>
<dbReference type="Proteomes" id="UP000807469">
    <property type="component" value="Unassembled WGS sequence"/>
</dbReference>
<reference evidence="3" key="1">
    <citation type="submission" date="2020-11" db="EMBL/GenBank/DDBJ databases">
        <authorList>
            <consortium name="DOE Joint Genome Institute"/>
            <person name="Ahrendt S."/>
            <person name="Riley R."/>
            <person name="Andreopoulos W."/>
            <person name="Labutti K."/>
            <person name="Pangilinan J."/>
            <person name="Ruiz-Duenas F.J."/>
            <person name="Barrasa J.M."/>
            <person name="Sanchez-Garcia M."/>
            <person name="Camarero S."/>
            <person name="Miyauchi S."/>
            <person name="Serrano A."/>
            <person name="Linde D."/>
            <person name="Babiker R."/>
            <person name="Drula E."/>
            <person name="Ayuso-Fernandez I."/>
            <person name="Pacheco R."/>
            <person name="Padilla G."/>
            <person name="Ferreira P."/>
            <person name="Barriuso J."/>
            <person name="Kellner H."/>
            <person name="Castanera R."/>
            <person name="Alfaro M."/>
            <person name="Ramirez L."/>
            <person name="Pisabarro A.G."/>
            <person name="Kuo A."/>
            <person name="Tritt A."/>
            <person name="Lipzen A."/>
            <person name="He G."/>
            <person name="Yan M."/>
            <person name="Ng V."/>
            <person name="Cullen D."/>
            <person name="Martin F."/>
            <person name="Rosso M.-N."/>
            <person name="Henrissat B."/>
            <person name="Hibbett D."/>
            <person name="Martinez A.T."/>
            <person name="Grigoriev I.V."/>
        </authorList>
    </citation>
    <scope>NUCLEOTIDE SEQUENCE</scope>
    <source>
        <strain evidence="3">CIRM-BRFM 674</strain>
    </source>
</reference>
<sequence length="370" mass="40875">MVQLAGEHLESFSREHVAVAHRHTAQHARLFPALDTLLHDAFIVNLCCVAALTWLVYDCILCFPKEVHLVWGRWFEHKGRHTRRIYVIVRYASILNLGWWVAVNASSDLSLNVCNTWPYLVVITTSVATLLPDIMLLIRINAVYSWRVRCLLATAALFFIQLITSLGIGFVYVSSTTSLPHLGMRITGCVVSTPTLPAAFTLAAWIPSIVAQCIYFALVVTPFVSITCSLDSNGRLTWTALRSVSLLIPTIVVFANHGVIYFIITIATKIATAALFLSQSGPLQAVGIPWLIALYPVLIGRLYLAMVEHLHFQRKAPFLPPSRSAASVRLSYASVLASPQPTDNGPITFAVRASLSQESLSGLDLFEDEF</sequence>
<dbReference type="AlphaFoldDB" id="A0A9P6CNT4"/>
<dbReference type="OrthoDB" id="3349377at2759"/>
<evidence type="ECO:0000313" key="3">
    <source>
        <dbReference type="EMBL" id="KAF9473212.1"/>
    </source>
</evidence>
<evidence type="ECO:0000259" key="2">
    <source>
        <dbReference type="Pfam" id="PF20151"/>
    </source>
</evidence>
<feature type="transmembrane region" description="Helical" evidence="1">
    <location>
        <begin position="150"/>
        <end position="173"/>
    </location>
</feature>
<feature type="domain" description="DUF6533" evidence="2">
    <location>
        <begin position="47"/>
        <end position="95"/>
    </location>
</feature>
<keyword evidence="1" id="KW-1133">Transmembrane helix</keyword>
<dbReference type="Pfam" id="PF20151">
    <property type="entry name" value="DUF6533"/>
    <property type="match status" value="1"/>
</dbReference>
<keyword evidence="1" id="KW-0472">Membrane</keyword>
<feature type="transmembrane region" description="Helical" evidence="1">
    <location>
        <begin position="287"/>
        <end position="304"/>
    </location>
</feature>
<dbReference type="EMBL" id="MU155461">
    <property type="protein sequence ID" value="KAF9473212.1"/>
    <property type="molecule type" value="Genomic_DNA"/>
</dbReference>
<feature type="transmembrane region" description="Helical" evidence="1">
    <location>
        <begin position="85"/>
        <end position="105"/>
    </location>
</feature>
<evidence type="ECO:0000256" key="1">
    <source>
        <dbReference type="SAM" id="Phobius"/>
    </source>
</evidence>
<keyword evidence="4" id="KW-1185">Reference proteome</keyword>
<name>A0A9P6CNT4_9AGAR</name>
<comment type="caution">
    <text evidence="3">The sequence shown here is derived from an EMBL/GenBank/DDBJ whole genome shotgun (WGS) entry which is preliminary data.</text>
</comment>
<evidence type="ECO:0000313" key="4">
    <source>
        <dbReference type="Proteomes" id="UP000807469"/>
    </source>
</evidence>
<gene>
    <name evidence="3" type="ORF">BDN70DRAFT_997765</name>
</gene>
<accession>A0A9P6CNT4</accession>
<feature type="transmembrane region" description="Helical" evidence="1">
    <location>
        <begin position="42"/>
        <end position="64"/>
    </location>
</feature>
<protein>
    <recommendedName>
        <fullName evidence="2">DUF6533 domain-containing protein</fullName>
    </recommendedName>
</protein>
<feature type="transmembrane region" description="Helical" evidence="1">
    <location>
        <begin position="246"/>
        <end position="267"/>
    </location>
</feature>
<keyword evidence="1" id="KW-0812">Transmembrane</keyword>